<dbReference type="InterPro" id="IPR003599">
    <property type="entry name" value="Ig_sub"/>
</dbReference>
<dbReference type="Pfam" id="PF13927">
    <property type="entry name" value="Ig_3"/>
    <property type="match status" value="1"/>
</dbReference>
<protein>
    <recommendedName>
        <fullName evidence="9">Ig-like domain-containing protein</fullName>
    </recommendedName>
</protein>
<evidence type="ECO:0000256" key="7">
    <source>
        <dbReference type="SAM" id="Phobius"/>
    </source>
</evidence>
<keyword evidence="2 8" id="KW-0732">Signal</keyword>
<evidence type="ECO:0000256" key="1">
    <source>
        <dbReference type="ARBA" id="ARBA00022614"/>
    </source>
</evidence>
<organism evidence="10 11">
    <name type="scientific">Oedothorax gibbosus</name>
    <dbReference type="NCBI Taxonomy" id="931172"/>
    <lineage>
        <taxon>Eukaryota</taxon>
        <taxon>Metazoa</taxon>
        <taxon>Ecdysozoa</taxon>
        <taxon>Arthropoda</taxon>
        <taxon>Chelicerata</taxon>
        <taxon>Arachnida</taxon>
        <taxon>Araneae</taxon>
        <taxon>Araneomorphae</taxon>
        <taxon>Entelegynae</taxon>
        <taxon>Araneoidea</taxon>
        <taxon>Linyphiidae</taxon>
        <taxon>Erigoninae</taxon>
        <taxon>Oedothorax</taxon>
    </lineage>
</organism>
<evidence type="ECO:0000256" key="4">
    <source>
        <dbReference type="ARBA" id="ARBA00023157"/>
    </source>
</evidence>
<dbReference type="SMART" id="SM00013">
    <property type="entry name" value="LRRNT"/>
    <property type="match status" value="1"/>
</dbReference>
<dbReference type="EMBL" id="JAFNEN010000161">
    <property type="protein sequence ID" value="KAG8191388.1"/>
    <property type="molecule type" value="Genomic_DNA"/>
</dbReference>
<dbReference type="PROSITE" id="PS50835">
    <property type="entry name" value="IG_LIKE"/>
    <property type="match status" value="3"/>
</dbReference>
<evidence type="ECO:0000259" key="9">
    <source>
        <dbReference type="PROSITE" id="PS50835"/>
    </source>
</evidence>
<evidence type="ECO:0000313" key="10">
    <source>
        <dbReference type="EMBL" id="KAG8191388.1"/>
    </source>
</evidence>
<dbReference type="InterPro" id="IPR001611">
    <property type="entry name" value="Leu-rich_rpt"/>
</dbReference>
<accession>A0AAV6V6P6</accession>
<dbReference type="AlphaFoldDB" id="A0AAV6V6P6"/>
<feature type="compositionally biased region" description="Low complexity" evidence="6">
    <location>
        <begin position="877"/>
        <end position="895"/>
    </location>
</feature>
<keyword evidence="4" id="KW-1015">Disulfide bond</keyword>
<dbReference type="SUPFAM" id="SSF52058">
    <property type="entry name" value="L domain-like"/>
    <property type="match status" value="2"/>
</dbReference>
<feature type="chain" id="PRO_5043933257" description="Ig-like domain-containing protein" evidence="8">
    <location>
        <begin position="17"/>
        <end position="947"/>
    </location>
</feature>
<evidence type="ECO:0000256" key="8">
    <source>
        <dbReference type="SAM" id="SignalP"/>
    </source>
</evidence>
<evidence type="ECO:0000256" key="6">
    <source>
        <dbReference type="SAM" id="MobiDB-lite"/>
    </source>
</evidence>
<dbReference type="Pfam" id="PF13855">
    <property type="entry name" value="LRR_8"/>
    <property type="match status" value="5"/>
</dbReference>
<gene>
    <name evidence="10" type="ORF">JTE90_006130</name>
</gene>
<evidence type="ECO:0000256" key="5">
    <source>
        <dbReference type="ARBA" id="ARBA00023180"/>
    </source>
</evidence>
<keyword evidence="11" id="KW-1185">Reference proteome</keyword>
<feature type="domain" description="Ig-like" evidence="9">
    <location>
        <begin position="535"/>
        <end position="629"/>
    </location>
</feature>
<dbReference type="PRINTS" id="PR00019">
    <property type="entry name" value="LEURICHRPT"/>
</dbReference>
<dbReference type="InterPro" id="IPR003591">
    <property type="entry name" value="Leu-rich_rpt_typical-subtyp"/>
</dbReference>
<dbReference type="SUPFAM" id="SSF48726">
    <property type="entry name" value="Immunoglobulin"/>
    <property type="match status" value="3"/>
</dbReference>
<feature type="region of interest" description="Disordered" evidence="6">
    <location>
        <begin position="876"/>
        <end position="947"/>
    </location>
</feature>
<dbReference type="InterPro" id="IPR036179">
    <property type="entry name" value="Ig-like_dom_sf"/>
</dbReference>
<feature type="domain" description="Ig-like" evidence="9">
    <location>
        <begin position="634"/>
        <end position="722"/>
    </location>
</feature>
<dbReference type="SMART" id="SM00408">
    <property type="entry name" value="IGc2"/>
    <property type="match status" value="3"/>
</dbReference>
<sequence length="947" mass="102760">MRVVFALLSFAKGAKSTPPTRRTPRVCPSEPCGPWTRDDDEAAAMSSILALLALLLQLREGCGCPASCSCLGALVDCARRGLGHVPHDLPPWTEILDLQRNEIEAANASSFRGLESLAELDLSNNRLHLLNNSTFQNLGFLQKLVLSHNHLVEFPSLGQNSNLTHLSLEHNAVHSLDPLVLAPLPRLQLLDLSSNALVHLPSDTLGNSTHLKHLVLSHNRLVSVERGVFDGVPGLESLRLGRNRLPALPRDLFNNLTHLQHLELSSNALTVVEGLSFQGLSALLVLKMRHGTIATLQDGAFYGLSAIRKLQLDFNNIGKVTKGWLYGLNSLQRLYVNNNNISEIEDDAWDSSRRLVELDLSHNRLGAVGTRTFDRLHALRRLLLGDNRIAHIEEDAFRPLSALQHLELQNNAVWWSVEDGSRVFTGLGRLRFLGLSGNGLRRMGAGALSGLARLHTLNLTRNPLAVLEEGALSHTPQLQHLVLNSSSLVCDCRLSWLASLPSPVERATCGYPERLRGSSALRLPPSLPCSPSPLPQVVSGPPTTIALKGENVTLECSANTTRPPLTFHWRKDGKLLSSVRHPQRSASLGGGAWRSVLGLVGVRDDDEGRYQCVADNAYGAAFSPKARITVHVFPVFTKTPADVSVRAGSTARLECGARGQPRPDVSWQKDAEDFPAARERRMHVMPTDDVFFIVGVKPQDAGRYSCTATNLAGTIVANATLTVLETPSFVRPMEDKEARAGETAVLECLAGGSPRPSLRWEREGGRPLRPTERHFFTAQDQLLIIVQARAEDAGAYTCTMTNALGTEKGTSVLRVTQVAGSGVFGEDSHAALTTGVVVIAVVICIVGTSLIWVVIIYHTRKRRGLAPPATPFLDTHSVSGVSKGGASSAGDSGRQSSDELLAEEERRPLHRSASSVSRWTKDVPRGDSFSLGEEGRCHSSPTLCPPT</sequence>
<dbReference type="PANTHER" id="PTHR45842">
    <property type="entry name" value="SYNAPTIC ADHESION-LIKE MOLECULE SALM"/>
    <property type="match status" value="1"/>
</dbReference>
<keyword evidence="7" id="KW-0812">Transmembrane</keyword>
<dbReference type="PROSITE" id="PS51450">
    <property type="entry name" value="LRR"/>
    <property type="match status" value="4"/>
</dbReference>
<name>A0AAV6V6P6_9ARAC</name>
<dbReference type="Pfam" id="PF07679">
    <property type="entry name" value="I-set"/>
    <property type="match status" value="2"/>
</dbReference>
<evidence type="ECO:0000313" key="11">
    <source>
        <dbReference type="Proteomes" id="UP000827092"/>
    </source>
</evidence>
<dbReference type="SMART" id="SM00409">
    <property type="entry name" value="IG"/>
    <property type="match status" value="3"/>
</dbReference>
<reference evidence="10 11" key="1">
    <citation type="journal article" date="2022" name="Nat. Ecol. Evol.">
        <title>A masculinizing supergene underlies an exaggerated male reproductive morph in a spider.</title>
        <authorList>
            <person name="Hendrickx F."/>
            <person name="De Corte Z."/>
            <person name="Sonet G."/>
            <person name="Van Belleghem S.M."/>
            <person name="Kostlbacher S."/>
            <person name="Vangestel C."/>
        </authorList>
    </citation>
    <scope>NUCLEOTIDE SEQUENCE [LARGE SCALE GENOMIC DNA]</scope>
    <source>
        <strain evidence="10">W744_W776</strain>
    </source>
</reference>
<dbReference type="FunFam" id="2.60.40.10:FF:000150">
    <property type="entry name" value="Leucine rich repeats and immunoglobulin like domains 3"/>
    <property type="match status" value="1"/>
</dbReference>
<keyword evidence="7" id="KW-1133">Transmembrane helix</keyword>
<keyword evidence="1" id="KW-0433">Leucine-rich repeat</keyword>
<keyword evidence="7" id="KW-0472">Membrane</keyword>
<dbReference type="FunFam" id="2.60.40.10:FF:000161">
    <property type="entry name" value="Leucine rich repeats and immunoglobulin like domains 2"/>
    <property type="match status" value="1"/>
</dbReference>
<dbReference type="InterPro" id="IPR013098">
    <property type="entry name" value="Ig_I-set"/>
</dbReference>
<feature type="signal peptide" evidence="8">
    <location>
        <begin position="1"/>
        <end position="16"/>
    </location>
</feature>
<dbReference type="InterPro" id="IPR013783">
    <property type="entry name" value="Ig-like_fold"/>
</dbReference>
<dbReference type="InterPro" id="IPR000372">
    <property type="entry name" value="LRRNT"/>
</dbReference>
<dbReference type="InterPro" id="IPR032675">
    <property type="entry name" value="LRR_dom_sf"/>
</dbReference>
<dbReference type="SMART" id="SM00369">
    <property type="entry name" value="LRR_TYP"/>
    <property type="match status" value="15"/>
</dbReference>
<dbReference type="Gene3D" id="2.60.40.10">
    <property type="entry name" value="Immunoglobulins"/>
    <property type="match status" value="3"/>
</dbReference>
<dbReference type="Gene3D" id="3.80.10.10">
    <property type="entry name" value="Ribonuclease Inhibitor"/>
    <property type="match status" value="4"/>
</dbReference>
<dbReference type="FunFam" id="3.80.10.10:FF:000770">
    <property type="entry name" value="Uncharacterized protein"/>
    <property type="match status" value="1"/>
</dbReference>
<proteinExistence type="predicted"/>
<feature type="transmembrane region" description="Helical" evidence="7">
    <location>
        <begin position="836"/>
        <end position="857"/>
    </location>
</feature>
<keyword evidence="5" id="KW-0325">Glycoprotein</keyword>
<dbReference type="PANTHER" id="PTHR45842:SF21">
    <property type="entry name" value="IG-LIKE DOMAIN-CONTAINING PROTEIN"/>
    <property type="match status" value="1"/>
</dbReference>
<feature type="domain" description="Ig-like" evidence="9">
    <location>
        <begin position="727"/>
        <end position="816"/>
    </location>
</feature>
<dbReference type="SMART" id="SM00365">
    <property type="entry name" value="LRR_SD22"/>
    <property type="match status" value="6"/>
</dbReference>
<dbReference type="InterPro" id="IPR007110">
    <property type="entry name" value="Ig-like_dom"/>
</dbReference>
<evidence type="ECO:0000256" key="3">
    <source>
        <dbReference type="ARBA" id="ARBA00022737"/>
    </source>
</evidence>
<dbReference type="InterPro" id="IPR003598">
    <property type="entry name" value="Ig_sub2"/>
</dbReference>
<keyword evidence="3" id="KW-0677">Repeat</keyword>
<comment type="caution">
    <text evidence="10">The sequence shown here is derived from an EMBL/GenBank/DDBJ whole genome shotgun (WGS) entry which is preliminary data.</text>
</comment>
<dbReference type="InterPro" id="IPR050467">
    <property type="entry name" value="LRFN"/>
</dbReference>
<dbReference type="Proteomes" id="UP000827092">
    <property type="component" value="Unassembled WGS sequence"/>
</dbReference>
<evidence type="ECO:0000256" key="2">
    <source>
        <dbReference type="ARBA" id="ARBA00022729"/>
    </source>
</evidence>